<proteinExistence type="predicted"/>
<evidence type="ECO:0000313" key="1">
    <source>
        <dbReference type="EMBL" id="RJF85794.1"/>
    </source>
</evidence>
<accession>A0A418W7G4</accession>
<dbReference type="EMBL" id="QYUM01000004">
    <property type="protein sequence ID" value="RJF85794.1"/>
    <property type="molecule type" value="Genomic_DNA"/>
</dbReference>
<comment type="caution">
    <text evidence="1">The sequence shown here is derived from an EMBL/GenBank/DDBJ whole genome shotgun (WGS) entry which is preliminary data.</text>
</comment>
<gene>
    <name evidence="1" type="ORF">D3876_18125</name>
</gene>
<sequence>MILLSLLLIAPQPEQVGYLRTLVITVRAEVIQTCWLSPLAEPRCRGATDRSPPRILRSSSGVTIIEF</sequence>
<keyword evidence="2" id="KW-1185">Reference proteome</keyword>
<organism evidence="1 2">
    <name type="scientific">Sphingomonas cavernae</name>
    <dbReference type="NCBI Taxonomy" id="2320861"/>
    <lineage>
        <taxon>Bacteria</taxon>
        <taxon>Pseudomonadati</taxon>
        <taxon>Pseudomonadota</taxon>
        <taxon>Alphaproteobacteria</taxon>
        <taxon>Sphingomonadales</taxon>
        <taxon>Sphingomonadaceae</taxon>
        <taxon>Sphingomonas</taxon>
    </lineage>
</organism>
<reference evidence="1 2" key="1">
    <citation type="submission" date="2018-09" db="EMBL/GenBank/DDBJ databases">
        <authorList>
            <person name="Zhu H."/>
        </authorList>
    </citation>
    <scope>NUCLEOTIDE SEQUENCE [LARGE SCALE GENOMIC DNA]</scope>
    <source>
        <strain evidence="1 2">K2R01-6</strain>
    </source>
</reference>
<evidence type="ECO:0000313" key="2">
    <source>
        <dbReference type="Proteomes" id="UP000286100"/>
    </source>
</evidence>
<name>A0A418W7G4_9SPHN</name>
<dbReference type="AlphaFoldDB" id="A0A418W7G4"/>
<protein>
    <submittedName>
        <fullName evidence="1">Uncharacterized protein</fullName>
    </submittedName>
</protein>
<dbReference type="Proteomes" id="UP000286100">
    <property type="component" value="Unassembled WGS sequence"/>
</dbReference>